<dbReference type="PANTHER" id="PTHR10622:SF10">
    <property type="entry name" value="HET DOMAIN-CONTAINING PROTEIN"/>
    <property type="match status" value="1"/>
</dbReference>
<dbReference type="HOGENOM" id="CLU_449174_0_0_1"/>
<dbReference type="AlphaFoldDB" id="G2R0Q8"/>
<sequence>MRLINARTFKLKEFSGKPPHYAILSHTWGDDEVTFQDMADLDRARRKLGFSKIERCCQQALRDGLDWAWVDTCCIDKSSSAELSESINSMFAWYEGAMKCYAFLSDVSLRPVHGIVSDLDHEAERDGDDNPSLQRVALFESRWWKRGWTLHELIAPHNVEFYNCDWEYLTCKRTWKQSISRFCIISPGILDHSARLESVCAAEKISWVSGRDTTRPEDMAYCLLGILGVSMPLLYGEGAKSAFWRLQEQVIAKSEDYSLFLWEPDPYILAPIADVLASSPRNFHGTSWTPWSKVLPDMFGLGEPLQLTSRGLRVSLFLRPVTEDDFDDAGPLGKNLHGFLTRSAGFGARSIAREWRLRRDDLARHFCLGAFPMPSNREGNPLPCILLLDLASVDGIGDFPLRTYMHASVARPYLRMNYLLHALPRAEVVADQRWALKSCYIMPGETFRARPEENDPLSFLFKPRQPALLPIDLWIWRSPQQAIPGSELDRRGHSSRRCLHLKATGALPGCLVYLAVEPGRYWMGHALDKGVDPETEARRFHDMDLSDIWVETARTAGPIAENRLDFETRSLVMTLYIDEWSRYRVFLAIVERPEHGGASSAASATSTN</sequence>
<evidence type="ECO:0000259" key="1">
    <source>
        <dbReference type="Pfam" id="PF06985"/>
    </source>
</evidence>
<dbReference type="InterPro" id="IPR010730">
    <property type="entry name" value="HET"/>
</dbReference>
<reference evidence="2 3" key="1">
    <citation type="journal article" date="2011" name="Nat. Biotechnol.">
        <title>Comparative genomic analysis of the thermophilic biomass-degrading fungi Myceliophthora thermophila and Thielavia terrestris.</title>
        <authorList>
            <person name="Berka R.M."/>
            <person name="Grigoriev I.V."/>
            <person name="Otillar R."/>
            <person name="Salamov A."/>
            <person name="Grimwood J."/>
            <person name="Reid I."/>
            <person name="Ishmael N."/>
            <person name="John T."/>
            <person name="Darmond C."/>
            <person name="Moisan M.-C."/>
            <person name="Henrissat B."/>
            <person name="Coutinho P.M."/>
            <person name="Lombard V."/>
            <person name="Natvig D.O."/>
            <person name="Lindquist E."/>
            <person name="Schmutz J."/>
            <person name="Lucas S."/>
            <person name="Harris P."/>
            <person name="Powlowski J."/>
            <person name="Bellemare A."/>
            <person name="Taylor D."/>
            <person name="Butler G."/>
            <person name="de Vries R.P."/>
            <person name="Allijn I.E."/>
            <person name="van den Brink J."/>
            <person name="Ushinsky S."/>
            <person name="Storms R."/>
            <person name="Powell A.J."/>
            <person name="Paulsen I.T."/>
            <person name="Elbourne L.D.H."/>
            <person name="Baker S.E."/>
            <person name="Magnuson J."/>
            <person name="LaBoissiere S."/>
            <person name="Clutterbuck A.J."/>
            <person name="Martinez D."/>
            <person name="Wogulis M."/>
            <person name="de Leon A.L."/>
            <person name="Rey M.W."/>
            <person name="Tsang A."/>
        </authorList>
    </citation>
    <scope>NUCLEOTIDE SEQUENCE [LARGE SCALE GENOMIC DNA]</scope>
    <source>
        <strain evidence="3">ATCC 38088 / NRRL 8126</strain>
    </source>
</reference>
<evidence type="ECO:0000313" key="3">
    <source>
        <dbReference type="Proteomes" id="UP000008181"/>
    </source>
</evidence>
<dbReference type="STRING" id="578455.G2R0Q8"/>
<dbReference type="RefSeq" id="XP_003653655.1">
    <property type="nucleotide sequence ID" value="XM_003653607.1"/>
</dbReference>
<dbReference type="KEGG" id="ttt:THITE_2116201"/>
<organism evidence="2 3">
    <name type="scientific">Thermothielavioides terrestris (strain ATCC 38088 / NRRL 8126)</name>
    <name type="common">Thielavia terrestris</name>
    <dbReference type="NCBI Taxonomy" id="578455"/>
    <lineage>
        <taxon>Eukaryota</taxon>
        <taxon>Fungi</taxon>
        <taxon>Dikarya</taxon>
        <taxon>Ascomycota</taxon>
        <taxon>Pezizomycotina</taxon>
        <taxon>Sordariomycetes</taxon>
        <taxon>Sordariomycetidae</taxon>
        <taxon>Sordariales</taxon>
        <taxon>Chaetomiaceae</taxon>
        <taxon>Thermothielavioides</taxon>
        <taxon>Thermothielavioides terrestris</taxon>
    </lineage>
</organism>
<dbReference type="PANTHER" id="PTHR10622">
    <property type="entry name" value="HET DOMAIN-CONTAINING PROTEIN"/>
    <property type="match status" value="1"/>
</dbReference>
<name>G2R0Q8_THETT</name>
<accession>G2R0Q8</accession>
<evidence type="ECO:0000313" key="2">
    <source>
        <dbReference type="EMBL" id="AEO67319.1"/>
    </source>
</evidence>
<feature type="domain" description="Heterokaryon incompatibility" evidence="1">
    <location>
        <begin position="21"/>
        <end position="152"/>
    </location>
</feature>
<gene>
    <name evidence="2" type="ORF">THITE_2116201</name>
</gene>
<dbReference type="eggNOG" id="ENOG502TA8P">
    <property type="taxonomic scope" value="Eukaryota"/>
</dbReference>
<dbReference type="EMBL" id="CP003010">
    <property type="protein sequence ID" value="AEO67319.1"/>
    <property type="molecule type" value="Genomic_DNA"/>
</dbReference>
<dbReference type="OrthoDB" id="20872at2759"/>
<proteinExistence type="predicted"/>
<dbReference type="Proteomes" id="UP000008181">
    <property type="component" value="Chromosome 2"/>
</dbReference>
<dbReference type="Pfam" id="PF06985">
    <property type="entry name" value="HET"/>
    <property type="match status" value="1"/>
</dbReference>
<protein>
    <recommendedName>
        <fullName evidence="1">Heterokaryon incompatibility domain-containing protein</fullName>
    </recommendedName>
</protein>
<keyword evidence="3" id="KW-1185">Reference proteome</keyword>
<dbReference type="GeneID" id="11515021"/>